<evidence type="ECO:0000313" key="10">
    <source>
        <dbReference type="Proteomes" id="UP000383932"/>
    </source>
</evidence>
<dbReference type="InterPro" id="IPR045175">
    <property type="entry name" value="M28_fam"/>
</dbReference>
<evidence type="ECO:0000256" key="3">
    <source>
        <dbReference type="ARBA" id="ARBA00022670"/>
    </source>
</evidence>
<evidence type="ECO:0000256" key="5">
    <source>
        <dbReference type="ARBA" id="ARBA00022801"/>
    </source>
</evidence>
<proteinExistence type="inferred from homology"/>
<comment type="cofactor">
    <cofactor evidence="1">
        <name>Zn(2+)</name>
        <dbReference type="ChEBI" id="CHEBI:29105"/>
    </cofactor>
</comment>
<comment type="similarity">
    <text evidence="2">Belongs to the peptidase M28 family. M28B subfamily.</text>
</comment>
<dbReference type="GO" id="GO:0006508">
    <property type="term" value="P:proteolysis"/>
    <property type="evidence" value="ECO:0007669"/>
    <property type="project" value="UniProtKB-KW"/>
</dbReference>
<evidence type="ECO:0000256" key="2">
    <source>
        <dbReference type="ARBA" id="ARBA00005634"/>
    </source>
</evidence>
<feature type="chain" id="PRO_5024468980" description="Peptide hydrolase" evidence="7">
    <location>
        <begin position="21"/>
        <end position="513"/>
    </location>
</feature>
<keyword evidence="7" id="KW-0732">Signal</keyword>
<dbReference type="SUPFAM" id="SSF53187">
    <property type="entry name" value="Zn-dependent exopeptidases"/>
    <property type="match status" value="1"/>
</dbReference>
<evidence type="ECO:0000259" key="8">
    <source>
        <dbReference type="Pfam" id="PF04389"/>
    </source>
</evidence>
<feature type="domain" description="Peptidase M28" evidence="8">
    <location>
        <begin position="298"/>
        <end position="482"/>
    </location>
</feature>
<dbReference type="Gene3D" id="3.40.630.10">
    <property type="entry name" value="Zn peptidases"/>
    <property type="match status" value="1"/>
</dbReference>
<organism evidence="9 10">
    <name type="scientific">Ceratobasidium theobromae</name>
    <dbReference type="NCBI Taxonomy" id="1582974"/>
    <lineage>
        <taxon>Eukaryota</taxon>
        <taxon>Fungi</taxon>
        <taxon>Dikarya</taxon>
        <taxon>Basidiomycota</taxon>
        <taxon>Agaricomycotina</taxon>
        <taxon>Agaricomycetes</taxon>
        <taxon>Cantharellales</taxon>
        <taxon>Ceratobasidiaceae</taxon>
        <taxon>Ceratobasidium</taxon>
    </lineage>
</organism>
<evidence type="ECO:0000256" key="4">
    <source>
        <dbReference type="ARBA" id="ARBA00022723"/>
    </source>
</evidence>
<comment type="caution">
    <text evidence="9">The sequence shown here is derived from an EMBL/GenBank/DDBJ whole genome shotgun (WGS) entry which is preliminary data.</text>
</comment>
<name>A0A5N5QML2_9AGAM</name>
<keyword evidence="4 7" id="KW-0479">Metal-binding</keyword>
<feature type="signal peptide" evidence="7">
    <location>
        <begin position="1"/>
        <end position="20"/>
    </location>
</feature>
<keyword evidence="5 7" id="KW-0378">Hydrolase</keyword>
<evidence type="ECO:0000313" key="9">
    <source>
        <dbReference type="EMBL" id="KAB5592889.1"/>
    </source>
</evidence>
<keyword evidence="9" id="KW-0031">Aminopeptidase</keyword>
<keyword evidence="3 7" id="KW-0645">Protease</keyword>
<dbReference type="GO" id="GO:0046872">
    <property type="term" value="F:metal ion binding"/>
    <property type="evidence" value="ECO:0007669"/>
    <property type="project" value="UniProtKB-KW"/>
</dbReference>
<dbReference type="Pfam" id="PF04389">
    <property type="entry name" value="Peptidase_M28"/>
    <property type="match status" value="1"/>
</dbReference>
<evidence type="ECO:0000256" key="6">
    <source>
        <dbReference type="ARBA" id="ARBA00022833"/>
    </source>
</evidence>
<dbReference type="PANTHER" id="PTHR12147">
    <property type="entry name" value="METALLOPEPTIDASE M28 FAMILY MEMBER"/>
    <property type="match status" value="1"/>
</dbReference>
<dbReference type="GO" id="GO:0008235">
    <property type="term" value="F:metalloexopeptidase activity"/>
    <property type="evidence" value="ECO:0007669"/>
    <property type="project" value="InterPro"/>
</dbReference>
<gene>
    <name evidence="9" type="ORF">CTheo_3678</name>
</gene>
<keyword evidence="10" id="KW-1185">Reference proteome</keyword>
<dbReference type="AlphaFoldDB" id="A0A5N5QML2"/>
<evidence type="ECO:0000256" key="1">
    <source>
        <dbReference type="ARBA" id="ARBA00001947"/>
    </source>
</evidence>
<dbReference type="GO" id="GO:0004177">
    <property type="term" value="F:aminopeptidase activity"/>
    <property type="evidence" value="ECO:0007669"/>
    <property type="project" value="UniProtKB-KW"/>
</dbReference>
<dbReference type="InterPro" id="IPR007484">
    <property type="entry name" value="Peptidase_M28"/>
</dbReference>
<dbReference type="EMBL" id="SSOP01000051">
    <property type="protein sequence ID" value="KAB5592889.1"/>
    <property type="molecule type" value="Genomic_DNA"/>
</dbReference>
<accession>A0A5N5QML2</accession>
<sequence length="513" mass="55666">MRKTLGIFVAVSALSRHASARAILTYQGRWNTEISQGLAKHHECLSKSYFGAYGQGPTHIFISEFDCLNHVRPSPDDPSEMTIMQDDFLQSPGVLFWLEGAAVADSVRNVGDKTAAQDIMDFIERANTGAGFDYSTEVVPNNGAQMPMKRGPTLQDSNTANSVSLLFAAGSRALVSISPSLIPELDKSLPKYIRPTMLPTSPLPLHGEKTKKAAKHLQSILANLRFNPDIAALTSSISLEKMQNNIRWLTGEDPTSPIASRHSFSPDARVAANWIQKKFEDAGAKCKQKPFLDGFAPNVICRFQGTEDTDELVILSGHYDSRGSFGSLRAPGGDDDGSGVTQVLAIAQAISDNEISFRKNVELITFAGEEQGLLGSRAYAAELHRENANITLMIQADMLAYHDPAEPLQLGLPQYIGLPEAAQLVANVSKLYSPELTVGLTAACCSDHQSFHEQGFPATQVFERAGPIIDPMYHNSGDVSERSGYDLGQVRSIAKVTFATLLEVAGFSLPPKE</sequence>
<reference evidence="9 10" key="1">
    <citation type="journal article" date="2019" name="Fungal Biol. Biotechnol.">
        <title>Draft genome sequence of fastidious pathogen Ceratobasidium theobromae, which causes vascular-streak dieback in Theobroma cacao.</title>
        <authorList>
            <person name="Ali S.S."/>
            <person name="Asman A."/>
            <person name="Shao J."/>
            <person name="Firmansyah A.P."/>
            <person name="Susilo A.W."/>
            <person name="Rosmana A."/>
            <person name="McMahon P."/>
            <person name="Junaid M."/>
            <person name="Guest D."/>
            <person name="Kheng T.Y."/>
            <person name="Meinhardt L.W."/>
            <person name="Bailey B.A."/>
        </authorList>
    </citation>
    <scope>NUCLEOTIDE SEQUENCE [LARGE SCALE GENOMIC DNA]</scope>
    <source>
        <strain evidence="9 10">CT2</strain>
    </source>
</reference>
<dbReference type="OrthoDB" id="10013407at2759"/>
<dbReference type="Proteomes" id="UP000383932">
    <property type="component" value="Unassembled WGS sequence"/>
</dbReference>
<dbReference type="PANTHER" id="PTHR12147:SF26">
    <property type="entry name" value="PEPTIDASE M28 DOMAIN-CONTAINING PROTEIN"/>
    <property type="match status" value="1"/>
</dbReference>
<protein>
    <recommendedName>
        <fullName evidence="7">Peptide hydrolase</fullName>
        <ecNumber evidence="7">3.4.-.-</ecNumber>
    </recommendedName>
</protein>
<keyword evidence="6 7" id="KW-0862">Zinc</keyword>
<evidence type="ECO:0000256" key="7">
    <source>
        <dbReference type="RuleBase" id="RU361240"/>
    </source>
</evidence>
<dbReference type="EC" id="3.4.-.-" evidence="7"/>